<protein>
    <submittedName>
        <fullName evidence="1">Putative sulfotransferase</fullName>
    </submittedName>
</protein>
<accession>A0A3S4RHG3</accession>
<reference evidence="1 2" key="1">
    <citation type="submission" date="2018-12" db="EMBL/GenBank/DDBJ databases">
        <authorList>
            <consortium name="Pathogen Informatics"/>
        </authorList>
    </citation>
    <scope>NUCLEOTIDE SEQUENCE [LARGE SCALE GENOMIC DNA]</scope>
    <source>
        <strain evidence="1 2">NCTC10485</strain>
    </source>
</reference>
<organism evidence="1 2">
    <name type="scientific">Mycolicibacterium chitae</name>
    <name type="common">Mycobacterium chitae</name>
    <dbReference type="NCBI Taxonomy" id="1792"/>
    <lineage>
        <taxon>Bacteria</taxon>
        <taxon>Bacillati</taxon>
        <taxon>Actinomycetota</taxon>
        <taxon>Actinomycetes</taxon>
        <taxon>Mycobacteriales</taxon>
        <taxon>Mycobacteriaceae</taxon>
        <taxon>Mycolicibacterium</taxon>
    </lineage>
</organism>
<dbReference type="PANTHER" id="PTHR36451:SF1">
    <property type="entry name" value="OMEGA-HYDROXY-BETA-DIHYDROMENAQUINONE-9 SULFOTRANSFERASE STF3"/>
    <property type="match status" value="1"/>
</dbReference>
<dbReference type="InterPro" id="IPR027417">
    <property type="entry name" value="P-loop_NTPase"/>
</dbReference>
<dbReference type="EMBL" id="LR134355">
    <property type="protein sequence ID" value="VEG48339.1"/>
    <property type="molecule type" value="Genomic_DNA"/>
</dbReference>
<dbReference type="AlphaFoldDB" id="A0A3S4RHG3"/>
<dbReference type="Proteomes" id="UP000282551">
    <property type="component" value="Chromosome"/>
</dbReference>
<evidence type="ECO:0000313" key="2">
    <source>
        <dbReference type="Proteomes" id="UP000282551"/>
    </source>
</evidence>
<sequence>MSVPVNTPAASASATPGAIRITDLARPTFTSEAQAIIDGMAAMADYCPLTADALHEQATAQTGLSDFGSQDYRERMDVLLQAFGELPNFTAFGRTYAFSLMLTFLKGRLRVIDHLHRHPEIFDIQIAAPMVIAGLPRTGTTHLHSLLAADPALRSLPYWEAQEPLPAPGEEGSIEPRRQRTGDALNISNTLMPYFQLMHEMTIDHIHEDIGLMVQDFASGFFTTLTHLPRWSDYLRDHDQTPGYQFLRMMLQVLQHQDGRDRRWVLKSPQHLEQFVPIMKVFPDATFIVTHRDPVDVAVSMATMMTYTMRMSVDKVDVPTVANYWIGRIDEMLSACLRDHAKLPAERTIDVRFDEFMADDLAMVQRVWDVAGYQPDDQSRAAVAAYLAGHTRGRLGRVDYRPEDLGLDRGDLRRRFAPYVERFVR</sequence>
<gene>
    <name evidence="1" type="ORF">NCTC10485_02633</name>
</gene>
<keyword evidence="2" id="KW-1185">Reference proteome</keyword>
<dbReference type="Pfam" id="PF13469">
    <property type="entry name" value="Sulfotransfer_3"/>
    <property type="match status" value="1"/>
</dbReference>
<dbReference type="PANTHER" id="PTHR36451">
    <property type="entry name" value="PAPS-DEPENDENT SULFOTRANSFERASE STF3"/>
    <property type="match status" value="1"/>
</dbReference>
<dbReference type="InterPro" id="IPR052736">
    <property type="entry name" value="Stf3_sulfotransferase"/>
</dbReference>
<proteinExistence type="predicted"/>
<dbReference type="SUPFAM" id="SSF52540">
    <property type="entry name" value="P-loop containing nucleoside triphosphate hydrolases"/>
    <property type="match status" value="1"/>
</dbReference>
<evidence type="ECO:0000313" key="1">
    <source>
        <dbReference type="EMBL" id="VEG48339.1"/>
    </source>
</evidence>
<dbReference type="GO" id="GO:0016740">
    <property type="term" value="F:transferase activity"/>
    <property type="evidence" value="ECO:0007669"/>
    <property type="project" value="UniProtKB-KW"/>
</dbReference>
<keyword evidence="1" id="KW-0808">Transferase</keyword>
<dbReference type="Gene3D" id="3.40.50.300">
    <property type="entry name" value="P-loop containing nucleotide triphosphate hydrolases"/>
    <property type="match status" value="1"/>
</dbReference>
<name>A0A3S4RHG3_MYCCI</name>